<accession>A0A150XJ89</accession>
<dbReference type="NCBIfam" id="NF033709">
    <property type="entry name" value="PorV_fam"/>
    <property type="match status" value="1"/>
</dbReference>
<dbReference type="Pfam" id="PF19572">
    <property type="entry name" value="PorV"/>
    <property type="match status" value="1"/>
</dbReference>
<keyword evidence="4" id="KW-1185">Reference proteome</keyword>
<feature type="domain" description="Type IX secretion system protein PorV" evidence="2">
    <location>
        <begin position="34"/>
        <end position="274"/>
    </location>
</feature>
<comment type="caution">
    <text evidence="3">The sequence shown here is derived from an EMBL/GenBank/DDBJ whole genome shotgun (WGS) entry which is preliminary data.</text>
</comment>
<feature type="signal peptide" evidence="1">
    <location>
        <begin position="1"/>
        <end position="23"/>
    </location>
</feature>
<sequence>MKINIRIVAILVLAVIFSFPVTAQNSGVISGQDTKKNVITTAVPFLTIAPDPISGAMGDVGAATAPNSNTIHWNPAKLAFINNDYGFAFSYTPWLSKFVDDMSISYLSGYKKIDDNQAFGMALTYFDLGDIQLTDGVGNNLQVINPREFSIAGTYSRKLSNDLSIGVTGKFIHSNLSGNITTSPVMDPKPGTSIAADIGVYYKTEMNVLDKQSQLSFGGIISNIGAKISYNTADEEDFIPTNLRLGAALASFLDPYNKITFALDFNKLMVPTPQADGSHRDKSLIGGMFGSFADAPNGFNEELQEIMISFGTEYEYKEAFALRAGYFSEHQNKGNRKYFTMGVGFKVKKLGIDFAYLVPTLQEHPLAETLRFGLTYNLDKKAK</sequence>
<evidence type="ECO:0000259" key="2">
    <source>
        <dbReference type="Pfam" id="PF19572"/>
    </source>
</evidence>
<evidence type="ECO:0000256" key="1">
    <source>
        <dbReference type="SAM" id="SignalP"/>
    </source>
</evidence>
<dbReference type="InterPro" id="IPR045741">
    <property type="entry name" value="PorV"/>
</dbReference>
<dbReference type="RefSeq" id="WP_068414366.1">
    <property type="nucleotide sequence ID" value="NZ_LRDB01000012.1"/>
</dbReference>
<protein>
    <recommendedName>
        <fullName evidence="2">Type IX secretion system protein PorV domain-containing protein</fullName>
    </recommendedName>
</protein>
<gene>
    <name evidence="3" type="ORF">AWN68_03730</name>
</gene>
<reference evidence="3 4" key="1">
    <citation type="submission" date="2016-01" db="EMBL/GenBank/DDBJ databases">
        <title>Genome sequencing of Roseivirga echinicomitans KMM 6058.</title>
        <authorList>
            <person name="Selvaratnam C."/>
            <person name="Thevarajoo S."/>
            <person name="Goh K.M."/>
            <person name="Ee R."/>
            <person name="Chan K.-G."/>
            <person name="Chong C.S."/>
        </authorList>
    </citation>
    <scope>NUCLEOTIDE SEQUENCE [LARGE SCALE GENOMIC DNA]</scope>
    <source>
        <strain evidence="3 4">KMM 6058</strain>
    </source>
</reference>
<dbReference type="AlphaFoldDB" id="A0A150XJ89"/>
<dbReference type="EMBL" id="LRDB01000012">
    <property type="protein sequence ID" value="KYG78751.1"/>
    <property type="molecule type" value="Genomic_DNA"/>
</dbReference>
<dbReference type="Gene3D" id="2.40.160.60">
    <property type="entry name" value="Outer membrane protein transport protein (OMPP1/FadL/TodX)"/>
    <property type="match status" value="2"/>
</dbReference>
<evidence type="ECO:0000313" key="3">
    <source>
        <dbReference type="EMBL" id="KYG78751.1"/>
    </source>
</evidence>
<dbReference type="OrthoDB" id="9758448at2"/>
<proteinExistence type="predicted"/>
<evidence type="ECO:0000313" key="4">
    <source>
        <dbReference type="Proteomes" id="UP000075615"/>
    </source>
</evidence>
<organism evidence="3 4">
    <name type="scientific">Roseivirga echinicomitans</name>
    <dbReference type="NCBI Taxonomy" id="296218"/>
    <lineage>
        <taxon>Bacteria</taxon>
        <taxon>Pseudomonadati</taxon>
        <taxon>Bacteroidota</taxon>
        <taxon>Cytophagia</taxon>
        <taxon>Cytophagales</taxon>
        <taxon>Roseivirgaceae</taxon>
        <taxon>Roseivirga</taxon>
    </lineage>
</organism>
<dbReference type="InterPro" id="IPR047799">
    <property type="entry name" value="T9SS_OM_PorV"/>
</dbReference>
<feature type="chain" id="PRO_5007574757" description="Type IX secretion system protein PorV domain-containing protein" evidence="1">
    <location>
        <begin position="24"/>
        <end position="383"/>
    </location>
</feature>
<keyword evidence="1" id="KW-0732">Signal</keyword>
<dbReference type="STRING" id="296218.AWN68_03730"/>
<name>A0A150XJ89_9BACT</name>
<dbReference type="Proteomes" id="UP000075615">
    <property type="component" value="Unassembled WGS sequence"/>
</dbReference>
<dbReference type="NCBIfam" id="NF033710">
    <property type="entry name" value="T9SS_OM_PorV"/>
    <property type="match status" value="1"/>
</dbReference>
<dbReference type="SUPFAM" id="SSF56935">
    <property type="entry name" value="Porins"/>
    <property type="match status" value="1"/>
</dbReference>